<dbReference type="AlphaFoldDB" id="A0A8H5BXP1"/>
<dbReference type="EMBL" id="JAACJJ010000001">
    <property type="protein sequence ID" value="KAF5330443.1"/>
    <property type="molecule type" value="Genomic_DNA"/>
</dbReference>
<dbReference type="Proteomes" id="UP000567179">
    <property type="component" value="Unassembled WGS sequence"/>
</dbReference>
<evidence type="ECO:0000313" key="3">
    <source>
        <dbReference type="Proteomes" id="UP000567179"/>
    </source>
</evidence>
<name>A0A8H5BXP1_9AGAR</name>
<feature type="region of interest" description="Disordered" evidence="1">
    <location>
        <begin position="223"/>
        <end position="243"/>
    </location>
</feature>
<dbReference type="OrthoDB" id="3070679at2759"/>
<feature type="compositionally biased region" description="Basic and acidic residues" evidence="1">
    <location>
        <begin position="223"/>
        <end position="235"/>
    </location>
</feature>
<comment type="caution">
    <text evidence="2">The sequence shown here is derived from an EMBL/GenBank/DDBJ whole genome shotgun (WGS) entry which is preliminary data.</text>
</comment>
<evidence type="ECO:0000313" key="2">
    <source>
        <dbReference type="EMBL" id="KAF5330443.1"/>
    </source>
</evidence>
<gene>
    <name evidence="2" type="ORF">D9619_005168</name>
</gene>
<accession>A0A8H5BXP1</accession>
<feature type="region of interest" description="Disordered" evidence="1">
    <location>
        <begin position="28"/>
        <end position="60"/>
    </location>
</feature>
<protein>
    <submittedName>
        <fullName evidence="2">Uncharacterized protein</fullName>
    </submittedName>
</protein>
<organism evidence="2 3">
    <name type="scientific">Psilocybe cf. subviscida</name>
    <dbReference type="NCBI Taxonomy" id="2480587"/>
    <lineage>
        <taxon>Eukaryota</taxon>
        <taxon>Fungi</taxon>
        <taxon>Dikarya</taxon>
        <taxon>Basidiomycota</taxon>
        <taxon>Agaricomycotina</taxon>
        <taxon>Agaricomycetes</taxon>
        <taxon>Agaricomycetidae</taxon>
        <taxon>Agaricales</taxon>
        <taxon>Agaricineae</taxon>
        <taxon>Strophariaceae</taxon>
        <taxon>Psilocybe</taxon>
    </lineage>
</organism>
<proteinExistence type="predicted"/>
<feature type="compositionally biased region" description="Low complexity" evidence="1">
    <location>
        <begin position="47"/>
        <end position="60"/>
    </location>
</feature>
<feature type="compositionally biased region" description="Basic residues" evidence="1">
    <location>
        <begin position="35"/>
        <end position="44"/>
    </location>
</feature>
<evidence type="ECO:0000256" key="1">
    <source>
        <dbReference type="SAM" id="MobiDB-lite"/>
    </source>
</evidence>
<feature type="compositionally biased region" description="Polar residues" evidence="1">
    <location>
        <begin position="80"/>
        <end position="93"/>
    </location>
</feature>
<keyword evidence="3" id="KW-1185">Reference proteome</keyword>
<reference evidence="2 3" key="1">
    <citation type="journal article" date="2020" name="ISME J.">
        <title>Uncovering the hidden diversity of litter-decomposition mechanisms in mushroom-forming fungi.</title>
        <authorList>
            <person name="Floudas D."/>
            <person name="Bentzer J."/>
            <person name="Ahren D."/>
            <person name="Johansson T."/>
            <person name="Persson P."/>
            <person name="Tunlid A."/>
        </authorList>
    </citation>
    <scope>NUCLEOTIDE SEQUENCE [LARGE SCALE GENOMIC DNA]</scope>
    <source>
        <strain evidence="2 3">CBS 101986</strain>
    </source>
</reference>
<feature type="region of interest" description="Disordered" evidence="1">
    <location>
        <begin position="80"/>
        <end position="102"/>
    </location>
</feature>
<sequence>MDISFNPSIPPYHPLPLLTTSLSITIPPSVSPKSSQHRVTKMRRTLSESPSASSPATSASESFAFEDAHSLLSVHADSIPTSAETSTRSQYTSAHAHWSVERTEGADEDDDYAWYFRNPHRYIWRPRPSSLRHKRNSSNIVTGADGQRYSRNGDGDGGEVNMLLFAAYLERHYAATPLSATFNYESAPTRACAAGAQAAVGMIEDGSRIEDCDRARNLRADRRMGASEEKTHSDDGASTVFSTSTDDWDAPTLTNGSLRSSKLSCDMQRSSYDTSSGVIPCSPASPGSSYVEVSAAFQGLSSSWDFGSPSKLIGASYMEVGIPDCRDGRAPGSCYSGHRGQDGAKDGMRSSSFLQPISNSNHRKFRGVSPAQRFSFLRIFS</sequence>